<reference evidence="1" key="2">
    <citation type="journal article" date="2021" name="PeerJ">
        <title>Extensive microbial diversity within the chicken gut microbiome revealed by metagenomics and culture.</title>
        <authorList>
            <person name="Gilroy R."/>
            <person name="Ravi A."/>
            <person name="Getino M."/>
            <person name="Pursley I."/>
            <person name="Horton D.L."/>
            <person name="Alikhan N.F."/>
            <person name="Baker D."/>
            <person name="Gharbi K."/>
            <person name="Hall N."/>
            <person name="Watson M."/>
            <person name="Adriaenssens E.M."/>
            <person name="Foster-Nyarko E."/>
            <person name="Jarju S."/>
            <person name="Secka A."/>
            <person name="Antonio M."/>
            <person name="Oren A."/>
            <person name="Chaudhuri R.R."/>
            <person name="La Ragione R."/>
            <person name="Hildebrand F."/>
            <person name="Pallen M.J."/>
        </authorList>
    </citation>
    <scope>NUCLEOTIDE SEQUENCE</scope>
    <source>
        <strain evidence="1">CHK193-30670</strain>
    </source>
</reference>
<sequence>MKDLIIKTLEENRLYDDNYDLVSYNKINNFFKDYKLNTSNNNPLPNNLKRDKNGFLILDNESFIISDLEIDGHNDNKWMLFSNGSRALLKNVYQDELQMELLFQELANTLNIPSAKYDVVTLNKNPFLISQSFLSLEEYLFDYYNVEKKTFIDVEELVKEGKKINQDKHVRKTLFIDLLTKHYDRFPHNFKIIMSKENKKVAPLYDNGLCCIGTLYKSRFTFPEYKGSINPSNIIKFLISDEEFRNWVSNYINKINPISFKDKIKQEKGIYIDNDMNELFIKNVQENQTLTKRIIKNS</sequence>
<dbReference type="AlphaFoldDB" id="A0A9D1LJ14"/>
<accession>A0A9D1LJ14</accession>
<organism evidence="1 2">
    <name type="scientific">Candidatus Aphodocola excrementigallinarum</name>
    <dbReference type="NCBI Taxonomy" id="2840670"/>
    <lineage>
        <taxon>Bacteria</taxon>
        <taxon>Bacillati</taxon>
        <taxon>Bacillota</taxon>
        <taxon>Bacilli</taxon>
        <taxon>Candidatus Aphodocola</taxon>
    </lineage>
</organism>
<dbReference type="EMBL" id="DVMT01000041">
    <property type="protein sequence ID" value="HIU40452.1"/>
    <property type="molecule type" value="Genomic_DNA"/>
</dbReference>
<gene>
    <name evidence="1" type="ORF">IAB68_04050</name>
</gene>
<protein>
    <submittedName>
        <fullName evidence="1">Uncharacterized protein</fullName>
    </submittedName>
</protein>
<reference evidence="1" key="1">
    <citation type="submission" date="2020-10" db="EMBL/GenBank/DDBJ databases">
        <authorList>
            <person name="Gilroy R."/>
        </authorList>
    </citation>
    <scope>NUCLEOTIDE SEQUENCE</scope>
    <source>
        <strain evidence="1">CHK193-30670</strain>
    </source>
</reference>
<dbReference type="Proteomes" id="UP000824074">
    <property type="component" value="Unassembled WGS sequence"/>
</dbReference>
<name>A0A9D1LJ14_9FIRM</name>
<comment type="caution">
    <text evidence="1">The sequence shown here is derived from an EMBL/GenBank/DDBJ whole genome shotgun (WGS) entry which is preliminary data.</text>
</comment>
<proteinExistence type="predicted"/>
<evidence type="ECO:0000313" key="1">
    <source>
        <dbReference type="EMBL" id="HIU40452.1"/>
    </source>
</evidence>
<evidence type="ECO:0000313" key="2">
    <source>
        <dbReference type="Proteomes" id="UP000824074"/>
    </source>
</evidence>